<gene>
    <name evidence="12" type="ORF">SAMN04488071_1705</name>
</gene>
<comment type="subcellular location">
    <subcellularLocation>
        <location evidence="2">Membrane</location>
    </subcellularLocation>
</comment>
<dbReference type="Pfam" id="PF00512">
    <property type="entry name" value="HisKA"/>
    <property type="match status" value="1"/>
</dbReference>
<evidence type="ECO:0000256" key="1">
    <source>
        <dbReference type="ARBA" id="ARBA00000085"/>
    </source>
</evidence>
<dbReference type="CDD" id="cd16922">
    <property type="entry name" value="HATPase_EvgS-ArcB-TorS-like"/>
    <property type="match status" value="1"/>
</dbReference>
<dbReference type="Pfam" id="PF02518">
    <property type="entry name" value="HATPase_c"/>
    <property type="match status" value="1"/>
</dbReference>
<proteinExistence type="predicted"/>
<dbReference type="InterPro" id="IPR003660">
    <property type="entry name" value="HAMP_dom"/>
</dbReference>
<dbReference type="OrthoDB" id="8477070at2"/>
<dbReference type="Gene3D" id="1.10.287.130">
    <property type="match status" value="1"/>
</dbReference>
<dbReference type="PROSITE" id="PS50109">
    <property type="entry name" value="HIS_KIN"/>
    <property type="match status" value="1"/>
</dbReference>
<dbReference type="FunFam" id="3.30.565.10:FF:000010">
    <property type="entry name" value="Sensor histidine kinase RcsC"/>
    <property type="match status" value="1"/>
</dbReference>
<keyword evidence="9" id="KW-0472">Membrane</keyword>
<dbReference type="Gene3D" id="3.30.565.10">
    <property type="entry name" value="Histidine kinase-like ATPase, C-terminal domain"/>
    <property type="match status" value="1"/>
</dbReference>
<accession>A0A1G6YSI0</accession>
<keyword evidence="8" id="KW-0175">Coiled coil</keyword>
<dbReference type="InterPro" id="IPR036890">
    <property type="entry name" value="HATPase_C_sf"/>
</dbReference>
<keyword evidence="9" id="KW-0812">Transmembrane</keyword>
<dbReference type="STRING" id="637679.GCA_001550055_01386"/>
<evidence type="ECO:0000313" key="13">
    <source>
        <dbReference type="Proteomes" id="UP000183685"/>
    </source>
</evidence>
<dbReference type="InterPro" id="IPR004358">
    <property type="entry name" value="Sig_transdc_His_kin-like_C"/>
</dbReference>
<dbReference type="CDD" id="cd00082">
    <property type="entry name" value="HisKA"/>
    <property type="match status" value="1"/>
</dbReference>
<feature type="domain" description="Histidine kinase" evidence="10">
    <location>
        <begin position="296"/>
        <end position="518"/>
    </location>
</feature>
<dbReference type="GO" id="GO:0009927">
    <property type="term" value="F:histidine phosphotransfer kinase activity"/>
    <property type="evidence" value="ECO:0007669"/>
    <property type="project" value="TreeGrafter"/>
</dbReference>
<dbReference type="InterPro" id="IPR003594">
    <property type="entry name" value="HATPase_dom"/>
</dbReference>
<organism evidence="12 13">
    <name type="scientific">Kordiimonas lacus</name>
    <dbReference type="NCBI Taxonomy" id="637679"/>
    <lineage>
        <taxon>Bacteria</taxon>
        <taxon>Pseudomonadati</taxon>
        <taxon>Pseudomonadota</taxon>
        <taxon>Alphaproteobacteria</taxon>
        <taxon>Kordiimonadales</taxon>
        <taxon>Kordiimonadaceae</taxon>
        <taxon>Kordiimonas</taxon>
    </lineage>
</organism>
<keyword evidence="13" id="KW-1185">Reference proteome</keyword>
<dbReference type="InterPro" id="IPR005467">
    <property type="entry name" value="His_kinase_dom"/>
</dbReference>
<dbReference type="GO" id="GO:0005886">
    <property type="term" value="C:plasma membrane"/>
    <property type="evidence" value="ECO:0007669"/>
    <property type="project" value="TreeGrafter"/>
</dbReference>
<evidence type="ECO:0000256" key="6">
    <source>
        <dbReference type="ARBA" id="ARBA00022777"/>
    </source>
</evidence>
<dbReference type="EMBL" id="FNAK01000003">
    <property type="protein sequence ID" value="SDD92516.1"/>
    <property type="molecule type" value="Genomic_DNA"/>
</dbReference>
<reference evidence="12 13" key="1">
    <citation type="submission" date="2016-10" db="EMBL/GenBank/DDBJ databases">
        <authorList>
            <person name="de Groot N.N."/>
        </authorList>
    </citation>
    <scope>NUCLEOTIDE SEQUENCE [LARGE SCALE GENOMIC DNA]</scope>
    <source>
        <strain evidence="12 13">CGMCC 1.9109</strain>
    </source>
</reference>
<comment type="catalytic activity">
    <reaction evidence="1">
        <text>ATP + protein L-histidine = ADP + protein N-phospho-L-histidine.</text>
        <dbReference type="EC" id="2.7.13.3"/>
    </reaction>
</comment>
<evidence type="ECO:0000256" key="2">
    <source>
        <dbReference type="ARBA" id="ARBA00004370"/>
    </source>
</evidence>
<keyword evidence="6 12" id="KW-0418">Kinase</keyword>
<name>A0A1G6YSI0_9PROT</name>
<dbReference type="InterPro" id="IPR003661">
    <property type="entry name" value="HisK_dim/P_dom"/>
</dbReference>
<evidence type="ECO:0000256" key="9">
    <source>
        <dbReference type="SAM" id="Phobius"/>
    </source>
</evidence>
<dbReference type="SMART" id="SM00387">
    <property type="entry name" value="HATPase_c"/>
    <property type="match status" value="1"/>
</dbReference>
<keyword evidence="5" id="KW-0808">Transferase</keyword>
<keyword evidence="4" id="KW-0597">Phosphoprotein</keyword>
<dbReference type="AlphaFoldDB" id="A0A1G6YSI0"/>
<dbReference type="Proteomes" id="UP000183685">
    <property type="component" value="Unassembled WGS sequence"/>
</dbReference>
<protein>
    <recommendedName>
        <fullName evidence="3">histidine kinase</fullName>
        <ecNumber evidence="3">2.7.13.3</ecNumber>
    </recommendedName>
</protein>
<dbReference type="SUPFAM" id="SSF55874">
    <property type="entry name" value="ATPase domain of HSP90 chaperone/DNA topoisomerase II/histidine kinase"/>
    <property type="match status" value="1"/>
</dbReference>
<evidence type="ECO:0000313" key="12">
    <source>
        <dbReference type="EMBL" id="SDD92516.1"/>
    </source>
</evidence>
<dbReference type="PRINTS" id="PR00344">
    <property type="entry name" value="BCTRLSENSOR"/>
</dbReference>
<dbReference type="EC" id="2.7.13.3" evidence="3"/>
<evidence type="ECO:0000256" key="7">
    <source>
        <dbReference type="ARBA" id="ARBA00023012"/>
    </source>
</evidence>
<dbReference type="PANTHER" id="PTHR43047">
    <property type="entry name" value="TWO-COMPONENT HISTIDINE PROTEIN KINASE"/>
    <property type="match status" value="1"/>
</dbReference>
<evidence type="ECO:0000259" key="11">
    <source>
        <dbReference type="PROSITE" id="PS50885"/>
    </source>
</evidence>
<dbReference type="PANTHER" id="PTHR43047:SF72">
    <property type="entry name" value="OSMOSENSING HISTIDINE PROTEIN KINASE SLN1"/>
    <property type="match status" value="1"/>
</dbReference>
<sequence>MQLHWSDRISFKLARTAVIIAFAVGLVLSAGQVYLDYLEEGGILDQKVNKSLQVAEKAATRAVLILDSDLAQEVVSGLMEYEYVAEAAILDDHGSILAGDQADTTNFGPASVNYARFFIDDVKTYIFPLDLPDTMAERPGSLRVVIDRAVGLQPFFSRAVTTFLSGFVRNLLLVMLLYFAFHQGLTKPLAQIVEKISSISPEHPGEQRIGVHKRHKKDELGLLAGQINLAFDAVQVLLDNLRSTNKALSSSEEALRKRSWELEQEVERTKKTSMELIVTKEQAEAANRAKSVFLANVSHELRTPLNAIIGFSSIMADQMFGPIGHEKYREYLQDIRSSSEHLSDVLGEVLDLAKIEAGQFKMEEEDVDMNKLFHESHALVTGQAQQKGFKIVMEVPDGLPQVYGDRLRIKQSVLNLLSNAVKFTPEGRGHVTLKSWMDDEGRMAIKVSDHGIGIPEEEQELVFSPFMRSASALSRSHEGTGLGLSLVKAFIDMHGGDIELESKVDKGTSFTIFIPAKRVLVADAEEASEPAADKSA</sequence>
<dbReference type="SUPFAM" id="SSF47384">
    <property type="entry name" value="Homodimeric domain of signal transducing histidine kinase"/>
    <property type="match status" value="1"/>
</dbReference>
<keyword evidence="7" id="KW-0902">Two-component regulatory system</keyword>
<dbReference type="InterPro" id="IPR036097">
    <property type="entry name" value="HisK_dim/P_sf"/>
</dbReference>
<keyword evidence="9" id="KW-1133">Transmembrane helix</keyword>
<dbReference type="SMART" id="SM00388">
    <property type="entry name" value="HisKA"/>
    <property type="match status" value="1"/>
</dbReference>
<dbReference type="PROSITE" id="PS50885">
    <property type="entry name" value="HAMP"/>
    <property type="match status" value="1"/>
</dbReference>
<evidence type="ECO:0000256" key="5">
    <source>
        <dbReference type="ARBA" id="ARBA00022679"/>
    </source>
</evidence>
<evidence type="ECO:0000256" key="3">
    <source>
        <dbReference type="ARBA" id="ARBA00012438"/>
    </source>
</evidence>
<feature type="transmembrane region" description="Helical" evidence="9">
    <location>
        <begin position="12"/>
        <end position="35"/>
    </location>
</feature>
<feature type="domain" description="HAMP" evidence="11">
    <location>
        <begin position="183"/>
        <end position="239"/>
    </location>
</feature>
<evidence type="ECO:0000256" key="8">
    <source>
        <dbReference type="SAM" id="Coils"/>
    </source>
</evidence>
<dbReference type="GO" id="GO:0000155">
    <property type="term" value="F:phosphorelay sensor kinase activity"/>
    <property type="evidence" value="ECO:0007669"/>
    <property type="project" value="InterPro"/>
</dbReference>
<evidence type="ECO:0000259" key="10">
    <source>
        <dbReference type="PROSITE" id="PS50109"/>
    </source>
</evidence>
<dbReference type="RefSeq" id="WP_068302841.1">
    <property type="nucleotide sequence ID" value="NZ_DAIOMO010000005.1"/>
</dbReference>
<feature type="coiled-coil region" evidence="8">
    <location>
        <begin position="238"/>
        <end position="272"/>
    </location>
</feature>
<evidence type="ECO:0000256" key="4">
    <source>
        <dbReference type="ARBA" id="ARBA00022553"/>
    </source>
</evidence>